<organism evidence="1 2">
    <name type="scientific">Hygrophoropsis aurantiaca</name>
    <dbReference type="NCBI Taxonomy" id="72124"/>
    <lineage>
        <taxon>Eukaryota</taxon>
        <taxon>Fungi</taxon>
        <taxon>Dikarya</taxon>
        <taxon>Basidiomycota</taxon>
        <taxon>Agaricomycotina</taxon>
        <taxon>Agaricomycetes</taxon>
        <taxon>Agaricomycetidae</taxon>
        <taxon>Boletales</taxon>
        <taxon>Coniophorineae</taxon>
        <taxon>Hygrophoropsidaceae</taxon>
        <taxon>Hygrophoropsis</taxon>
    </lineage>
</organism>
<evidence type="ECO:0000313" key="1">
    <source>
        <dbReference type="EMBL" id="KAH7910144.1"/>
    </source>
</evidence>
<gene>
    <name evidence="1" type="ORF">BJ138DRAFT_1114353</name>
</gene>
<keyword evidence="2" id="KW-1185">Reference proteome</keyword>
<sequence length="174" mass="19677">MPLLSNSRKNRLYMSFYVRSSKIDQFHTGLTLTPKNPSAGKLETWRYHVKNVIDPITKTEIWKYEGVLVPNTVVEMAACVFLGKLSSDVTSESINDLLERVPLKQDDKTWRCHDWVWDAVKALVDESILTNPNVNAQQIWQTGRKFAEGAGYATVAVPVCDVNGNGIHSELRRS</sequence>
<name>A0ACB8AAP7_9AGAM</name>
<evidence type="ECO:0000313" key="2">
    <source>
        <dbReference type="Proteomes" id="UP000790377"/>
    </source>
</evidence>
<proteinExistence type="predicted"/>
<reference evidence="1" key="1">
    <citation type="journal article" date="2021" name="New Phytol.">
        <title>Evolutionary innovations through gain and loss of genes in the ectomycorrhizal Boletales.</title>
        <authorList>
            <person name="Wu G."/>
            <person name="Miyauchi S."/>
            <person name="Morin E."/>
            <person name="Kuo A."/>
            <person name="Drula E."/>
            <person name="Varga T."/>
            <person name="Kohler A."/>
            <person name="Feng B."/>
            <person name="Cao Y."/>
            <person name="Lipzen A."/>
            <person name="Daum C."/>
            <person name="Hundley H."/>
            <person name="Pangilinan J."/>
            <person name="Johnson J."/>
            <person name="Barry K."/>
            <person name="LaButti K."/>
            <person name="Ng V."/>
            <person name="Ahrendt S."/>
            <person name="Min B."/>
            <person name="Choi I.G."/>
            <person name="Park H."/>
            <person name="Plett J.M."/>
            <person name="Magnuson J."/>
            <person name="Spatafora J.W."/>
            <person name="Nagy L.G."/>
            <person name="Henrissat B."/>
            <person name="Grigoriev I.V."/>
            <person name="Yang Z.L."/>
            <person name="Xu J."/>
            <person name="Martin F.M."/>
        </authorList>
    </citation>
    <scope>NUCLEOTIDE SEQUENCE</scope>
    <source>
        <strain evidence="1">ATCC 28755</strain>
    </source>
</reference>
<dbReference type="EMBL" id="MU267725">
    <property type="protein sequence ID" value="KAH7910144.1"/>
    <property type="molecule type" value="Genomic_DNA"/>
</dbReference>
<dbReference type="Proteomes" id="UP000790377">
    <property type="component" value="Unassembled WGS sequence"/>
</dbReference>
<protein>
    <submittedName>
        <fullName evidence="1">Uncharacterized protein</fullName>
    </submittedName>
</protein>
<accession>A0ACB8AAP7</accession>
<comment type="caution">
    <text evidence="1">The sequence shown here is derived from an EMBL/GenBank/DDBJ whole genome shotgun (WGS) entry which is preliminary data.</text>
</comment>